<dbReference type="InterPro" id="IPR011001">
    <property type="entry name" value="Saposin-like"/>
</dbReference>
<keyword evidence="2" id="KW-0812">Transmembrane</keyword>
<keyword evidence="2" id="KW-1133">Transmembrane helix</keyword>
<feature type="transmembrane region" description="Helical" evidence="2">
    <location>
        <begin position="66"/>
        <end position="84"/>
    </location>
</feature>
<dbReference type="EMBL" id="MDYQ01000255">
    <property type="protein sequence ID" value="PRP77758.1"/>
    <property type="molecule type" value="Genomic_DNA"/>
</dbReference>
<dbReference type="AlphaFoldDB" id="A0A2P6N1B6"/>
<reference evidence="4 5" key="1">
    <citation type="journal article" date="2018" name="Genome Biol. Evol.">
        <title>Multiple Roots of Fruiting Body Formation in Amoebozoa.</title>
        <authorList>
            <person name="Hillmann F."/>
            <person name="Forbes G."/>
            <person name="Novohradska S."/>
            <person name="Ferling I."/>
            <person name="Riege K."/>
            <person name="Groth M."/>
            <person name="Westermann M."/>
            <person name="Marz M."/>
            <person name="Spaller T."/>
            <person name="Winckler T."/>
            <person name="Schaap P."/>
            <person name="Glockner G."/>
        </authorList>
    </citation>
    <scope>NUCLEOTIDE SEQUENCE [LARGE SCALE GENOMIC DNA]</scope>
    <source>
        <strain evidence="4 5">Jena</strain>
    </source>
</reference>
<evidence type="ECO:0000259" key="3">
    <source>
        <dbReference type="PROSITE" id="PS50015"/>
    </source>
</evidence>
<evidence type="ECO:0000313" key="4">
    <source>
        <dbReference type="EMBL" id="PRP77758.1"/>
    </source>
</evidence>
<dbReference type="PANTHER" id="PTHR11480">
    <property type="entry name" value="SAPOSIN-RELATED"/>
    <property type="match status" value="1"/>
</dbReference>
<dbReference type="InterPro" id="IPR008139">
    <property type="entry name" value="SaposinB_dom"/>
</dbReference>
<protein>
    <recommendedName>
        <fullName evidence="3">Saposin B-type domain-containing protein</fullName>
    </recommendedName>
</protein>
<evidence type="ECO:0000256" key="2">
    <source>
        <dbReference type="SAM" id="Phobius"/>
    </source>
</evidence>
<dbReference type="Pfam" id="PF05184">
    <property type="entry name" value="SapB_1"/>
    <property type="match status" value="1"/>
</dbReference>
<dbReference type="SUPFAM" id="SSF47862">
    <property type="entry name" value="Saposin"/>
    <property type="match status" value="1"/>
</dbReference>
<dbReference type="SMART" id="SM00741">
    <property type="entry name" value="SapB"/>
    <property type="match status" value="1"/>
</dbReference>
<dbReference type="InterPro" id="IPR051428">
    <property type="entry name" value="Sphingo_Act-Surfact_Prot"/>
</dbReference>
<dbReference type="InterPro" id="IPR007856">
    <property type="entry name" value="SapB_1"/>
</dbReference>
<comment type="caution">
    <text evidence="4">The sequence shown here is derived from an EMBL/GenBank/DDBJ whole genome shotgun (WGS) entry which is preliminary data.</text>
</comment>
<keyword evidence="1" id="KW-1015">Disulfide bond</keyword>
<dbReference type="Proteomes" id="UP000241769">
    <property type="component" value="Unassembled WGS sequence"/>
</dbReference>
<gene>
    <name evidence="4" type="ORF">PROFUN_14119</name>
</gene>
<dbReference type="PROSITE" id="PS50015">
    <property type="entry name" value="SAP_B"/>
    <property type="match status" value="1"/>
</dbReference>
<keyword evidence="5" id="KW-1185">Reference proteome</keyword>
<dbReference type="GO" id="GO:0006629">
    <property type="term" value="P:lipid metabolic process"/>
    <property type="evidence" value="ECO:0007669"/>
    <property type="project" value="InterPro"/>
</dbReference>
<name>A0A2P6N1B6_9EUKA</name>
<organism evidence="4 5">
    <name type="scientific">Planoprotostelium fungivorum</name>
    <dbReference type="NCBI Taxonomy" id="1890364"/>
    <lineage>
        <taxon>Eukaryota</taxon>
        <taxon>Amoebozoa</taxon>
        <taxon>Evosea</taxon>
        <taxon>Variosea</taxon>
        <taxon>Cavosteliida</taxon>
        <taxon>Cavosteliaceae</taxon>
        <taxon>Planoprotostelium</taxon>
    </lineage>
</organism>
<sequence>MYLTTLRGRIEQSQLTTSDDYTVSLRTSPLMDSFSDNNLSARPSGVVMSCFEDNHFLPDTPSEMRVFFVALLLFSLAVAIPLSYGQSQGIATCSTCKFIFEEIQKVVGKNSTEAAFQKEVVKACAIKQTTVQKVCTKVMAFGVHELFNLIEKQDASAICHKITLCK</sequence>
<keyword evidence="2" id="KW-0472">Membrane</keyword>
<evidence type="ECO:0000313" key="5">
    <source>
        <dbReference type="Proteomes" id="UP000241769"/>
    </source>
</evidence>
<dbReference type="Gene3D" id="1.10.225.10">
    <property type="entry name" value="Saposin-like"/>
    <property type="match status" value="1"/>
</dbReference>
<proteinExistence type="predicted"/>
<evidence type="ECO:0000256" key="1">
    <source>
        <dbReference type="ARBA" id="ARBA00023157"/>
    </source>
</evidence>
<dbReference type="InParanoid" id="A0A2P6N1B6"/>
<feature type="domain" description="Saposin B-type" evidence="3">
    <location>
        <begin position="89"/>
        <end position="166"/>
    </location>
</feature>
<accession>A0A2P6N1B6</accession>